<dbReference type="InterPro" id="IPR038150">
    <property type="entry name" value="CRR7-like_sf"/>
</dbReference>
<sequence>MFSEEMYVVLESSASDEAFLTPMELQAKLVTYLTETDVSLTPDLLALPDVESRAHYLMTTGCELQLPNGGYLQWYAVRLEK</sequence>
<name>A0A3B7MGH5_9CYAN</name>
<dbReference type="Pfam" id="PF12095">
    <property type="entry name" value="CRR7"/>
    <property type="match status" value="1"/>
</dbReference>
<proteinExistence type="predicted"/>
<evidence type="ECO:0000313" key="2">
    <source>
        <dbReference type="Proteomes" id="UP000261812"/>
    </source>
</evidence>
<protein>
    <submittedName>
        <fullName evidence="1">Chlororespiratory reduction protein 7</fullName>
    </submittedName>
</protein>
<dbReference type="Proteomes" id="UP000261812">
    <property type="component" value="Chromosome"/>
</dbReference>
<dbReference type="Gene3D" id="3.90.940.40">
    <property type="entry name" value="Protein CHLORORESPIRATORY REDUCTION 7"/>
    <property type="match status" value="1"/>
</dbReference>
<accession>A0A3B7MGH5</accession>
<keyword evidence="2" id="KW-1185">Reference proteome</keyword>
<gene>
    <name evidence="1" type="ORF">D3A95_12990</name>
</gene>
<dbReference type="KEGG" id="tsq:D3A95_12990"/>
<evidence type="ECO:0000313" key="1">
    <source>
        <dbReference type="EMBL" id="AXY68635.1"/>
    </source>
</evidence>
<dbReference type="EMBL" id="CP032152">
    <property type="protein sequence ID" value="AXY68635.1"/>
    <property type="molecule type" value="Genomic_DNA"/>
</dbReference>
<reference evidence="2" key="1">
    <citation type="submission" date="2018-09" db="EMBL/GenBank/DDBJ databases">
        <title>Complete genome sequence of thermophilic cyanobacteria strain Thermosynechococcus elongatus PKUAC-SCTE542.</title>
        <authorList>
            <person name="Liang Y."/>
            <person name="Tang J."/>
            <person name="Daroch M."/>
        </authorList>
    </citation>
    <scope>NUCLEOTIDE SEQUENCE [LARGE SCALE GENOMIC DNA]</scope>
    <source>
        <strain evidence="2">E542</strain>
    </source>
</reference>
<organism evidence="1 2">
    <name type="scientific">Thermosynechococcus sichuanensis E542</name>
    <dbReference type="NCBI Taxonomy" id="2016101"/>
    <lineage>
        <taxon>Bacteria</taxon>
        <taxon>Bacillati</taxon>
        <taxon>Cyanobacteriota</taxon>
        <taxon>Cyanophyceae</taxon>
        <taxon>Acaryochloridales</taxon>
        <taxon>Thermosynechococcaceae</taxon>
        <taxon>Thermosynechococcus</taxon>
        <taxon>Thermosynechococcus sichuanensis</taxon>
    </lineage>
</organism>
<dbReference type="AlphaFoldDB" id="A0A3B7MGH5"/>
<dbReference type="InterPro" id="IPR021954">
    <property type="entry name" value="CRR7"/>
</dbReference>